<organism evidence="11 12">
    <name type="scientific">Amborella trichopoda</name>
    <dbReference type="NCBI Taxonomy" id="13333"/>
    <lineage>
        <taxon>Eukaryota</taxon>
        <taxon>Viridiplantae</taxon>
        <taxon>Streptophyta</taxon>
        <taxon>Embryophyta</taxon>
        <taxon>Tracheophyta</taxon>
        <taxon>Spermatophyta</taxon>
        <taxon>Magnoliopsida</taxon>
        <taxon>Amborellales</taxon>
        <taxon>Amborellaceae</taxon>
        <taxon>Amborella</taxon>
    </lineage>
</organism>
<dbReference type="InterPro" id="IPR007185">
    <property type="entry name" value="DNA_pol_a/d/e_bsu"/>
</dbReference>
<evidence type="ECO:0000259" key="10">
    <source>
        <dbReference type="Pfam" id="PF22062"/>
    </source>
</evidence>
<dbReference type="PANTHER" id="PTHR23061">
    <property type="entry name" value="DNA POLYMERASE 2 ALPHA 70 KDA SUBUNIT"/>
    <property type="match status" value="1"/>
</dbReference>
<dbReference type="Gene3D" id="3.60.21.60">
    <property type="match status" value="2"/>
</dbReference>
<protein>
    <recommendedName>
        <fullName evidence="3 6">DNA polymerase alpha subunit B</fullName>
    </recommendedName>
</protein>
<dbReference type="OrthoDB" id="336885at2759"/>
<evidence type="ECO:0000256" key="4">
    <source>
        <dbReference type="ARBA" id="ARBA00022705"/>
    </source>
</evidence>
<evidence type="ECO:0000256" key="1">
    <source>
        <dbReference type="ARBA" id="ARBA00004123"/>
    </source>
</evidence>
<gene>
    <name evidence="11" type="ORF">AMTR_s00066p00201540</name>
</gene>
<dbReference type="Proteomes" id="UP000017836">
    <property type="component" value="Unassembled WGS sequence"/>
</dbReference>
<evidence type="ECO:0000259" key="9">
    <source>
        <dbReference type="Pfam" id="PF08418"/>
    </source>
</evidence>
<evidence type="ECO:0000256" key="2">
    <source>
        <dbReference type="ARBA" id="ARBA00007299"/>
    </source>
</evidence>
<keyword evidence="4 6" id="KW-0235">DNA replication</keyword>
<comment type="subcellular location">
    <subcellularLocation>
        <location evidence="1 6">Nucleus</location>
    </subcellularLocation>
</comment>
<dbReference type="Gene3D" id="1.10.8.530">
    <property type="entry name" value="DNA polymerase alpha-primase, subunit B, N-terminal domain"/>
    <property type="match status" value="1"/>
</dbReference>
<dbReference type="InterPro" id="IPR043034">
    <property type="entry name" value="DNA_pol_alpha_B_N_sf"/>
</dbReference>
<dbReference type="STRING" id="13333.U5DDP3"/>
<keyword evidence="12" id="KW-1185">Reference proteome</keyword>
<evidence type="ECO:0000313" key="12">
    <source>
        <dbReference type="Proteomes" id="UP000017836"/>
    </source>
</evidence>
<accession>U5DDP3</accession>
<sequence>MEQEIKSEFIENNFSLEDEDEILNKCVAFCINYKLSPSDLVSSWVVYYLNMQLDGSKVQNAHVDGFLHHLQNKQKHNILKEESNVHMYSSNDVNMLLGEEHKDGEEGMLDTPIKQSYFDNLNDLSTPISMDRSPERNGKSISEKSSRRTSSQATPFGQRTNKFLLQLSFNSHSKADDTKDLEIDALGDDVIRRVQDIESCSLQVQGSWPKPGFRFMYDKVEDRFNALENRIRRLSSALVASGECGEPSDATLASQKTLFSVGMVCCDGEGRLNDKSILFQGSVEHSGGQRVRLDLKNLVQFSLFPGQVIGIEGHNPSGHCFIASKLVDSFPLIGSSDLDLPPAKKQATDQNGEPATKASRELSIVIAAGPLSTTDNLLFEPLTELLAYARRKQPQLLILMGPFVDTEHPKIKKGTIDESFAEVFQEEILNKLHDYCAHMGPAARIVLVPSTRDAHNDFVFPQPPFEIYPSTDPDQQITCLANPGVLISNEITIGCCTADVLKQLSGEEVSRMSTDALSIDRIGRLVSHVIKQRCFYPVYPPSVGLPLDFSIAPEALHMASIPDLLLMPSDLAPFIKALPFGEGSDTEKYSRCLCINPGRLAKGVSGGTFVELSYLNNPDQTSASIIRI</sequence>
<dbReference type="GO" id="GO:0006270">
    <property type="term" value="P:DNA replication initiation"/>
    <property type="evidence" value="ECO:0000318"/>
    <property type="project" value="GO_Central"/>
</dbReference>
<feature type="domain" description="DNA polymerase alpha subunit B OB" evidence="10">
    <location>
        <begin position="226"/>
        <end position="327"/>
    </location>
</feature>
<comment type="similarity">
    <text evidence="2 6">Belongs to the DNA polymerase alpha subunit B family.</text>
</comment>
<evidence type="ECO:0000259" key="8">
    <source>
        <dbReference type="Pfam" id="PF04042"/>
    </source>
</evidence>
<dbReference type="HOGENOM" id="CLU_014923_3_2_1"/>
<feature type="compositionally biased region" description="Basic and acidic residues" evidence="7">
    <location>
        <begin position="132"/>
        <end position="146"/>
    </location>
</feature>
<dbReference type="InterPro" id="IPR054300">
    <property type="entry name" value="OB_DPOA2"/>
</dbReference>
<dbReference type="eggNOG" id="KOG1625">
    <property type="taxonomic scope" value="Eukaryota"/>
</dbReference>
<dbReference type="Pfam" id="PF04042">
    <property type="entry name" value="DNA_pol_E_B"/>
    <property type="match status" value="1"/>
</dbReference>
<dbReference type="EMBL" id="KI392060">
    <property type="protein sequence ID" value="ERN20355.1"/>
    <property type="molecule type" value="Genomic_DNA"/>
</dbReference>
<feature type="region of interest" description="Disordered" evidence="7">
    <location>
        <begin position="125"/>
        <end position="155"/>
    </location>
</feature>
<dbReference type="PIRSF" id="PIRSF018300">
    <property type="entry name" value="DNA_pol_alph_2"/>
    <property type="match status" value="1"/>
</dbReference>
<dbReference type="GO" id="GO:0005658">
    <property type="term" value="C:alpha DNA polymerase:primase complex"/>
    <property type="evidence" value="ECO:0000318"/>
    <property type="project" value="GO_Central"/>
</dbReference>
<dbReference type="AlphaFoldDB" id="U5DDP3"/>
<reference evidence="12" key="1">
    <citation type="journal article" date="2013" name="Science">
        <title>The Amborella genome and the evolution of flowering plants.</title>
        <authorList>
            <consortium name="Amborella Genome Project"/>
        </authorList>
    </citation>
    <scope>NUCLEOTIDE SEQUENCE [LARGE SCALE GENOMIC DNA]</scope>
</reference>
<name>U5DDP3_AMBTC</name>
<dbReference type="KEGG" id="atr:18448765"/>
<feature type="domain" description="DNA polymerase alpha subunit B N-terminal" evidence="9">
    <location>
        <begin position="3"/>
        <end position="70"/>
    </location>
</feature>
<dbReference type="Gramene" id="ERN20355">
    <property type="protein sequence ID" value="ERN20355"/>
    <property type="gene ID" value="AMTR_s00066p00201540"/>
</dbReference>
<keyword evidence="5 6" id="KW-0539">Nucleus</keyword>
<evidence type="ECO:0000256" key="7">
    <source>
        <dbReference type="SAM" id="MobiDB-lite"/>
    </source>
</evidence>
<dbReference type="FunFam" id="3.60.21.60:FF:000004">
    <property type="entry name" value="DNA polymerase alpha subunit B"/>
    <property type="match status" value="1"/>
</dbReference>
<dbReference type="Pfam" id="PF22062">
    <property type="entry name" value="OB_DPOA2"/>
    <property type="match status" value="1"/>
</dbReference>
<dbReference type="Pfam" id="PF08418">
    <property type="entry name" value="Pol_alpha_B_N"/>
    <property type="match status" value="1"/>
</dbReference>
<evidence type="ECO:0000256" key="3">
    <source>
        <dbReference type="ARBA" id="ARBA00018596"/>
    </source>
</evidence>
<dbReference type="GO" id="GO:0003677">
    <property type="term" value="F:DNA binding"/>
    <property type="evidence" value="ECO:0007669"/>
    <property type="project" value="InterPro"/>
</dbReference>
<dbReference type="InterPro" id="IPR013627">
    <property type="entry name" value="Pol_alpha_B_N"/>
</dbReference>
<proteinExistence type="inferred from homology"/>
<dbReference type="InterPro" id="IPR016722">
    <property type="entry name" value="DNA_pol_alpha_bsu"/>
</dbReference>
<feature type="domain" description="DNA polymerase alpha/delta/epsilon subunit B" evidence="8">
    <location>
        <begin position="364"/>
        <end position="576"/>
    </location>
</feature>
<comment type="function">
    <text evidence="6">Accessory subunit of the DNA polymerase alpha complex (also known as the alpha DNA polymerase-primase complex) which plays an essential role in the initiation of DNA synthesis.</text>
</comment>
<evidence type="ECO:0000256" key="5">
    <source>
        <dbReference type="ARBA" id="ARBA00023242"/>
    </source>
</evidence>
<evidence type="ECO:0000313" key="11">
    <source>
        <dbReference type="EMBL" id="ERN20355.1"/>
    </source>
</evidence>
<dbReference type="OMA" id="RFMYDRT"/>
<dbReference type="PANTHER" id="PTHR23061:SF12">
    <property type="entry name" value="DNA POLYMERASE ALPHA SUBUNIT B"/>
    <property type="match status" value="1"/>
</dbReference>
<evidence type="ECO:0000256" key="6">
    <source>
        <dbReference type="PIRNR" id="PIRNR018300"/>
    </source>
</evidence>